<dbReference type="Gene3D" id="3.30.70.1730">
    <property type="match status" value="1"/>
</dbReference>
<sequence length="170" mass="18503">MPNQHNQGQVSLLQEKLNKAQSMVVVDYAGTSVKDLTNLRNELKAAGGEMFVTKNTLIDIAVGKGKMGESLQGMNAVIFSYDDPVAAIKALYKFHENTDKLTIKQGFMEDKVLSTAEVETLSKLPGKNELIVMLIQRIKSPGAGLANVLKAGPRDLVYVLKALADKKQEA</sequence>
<keyword evidence="3" id="KW-0687">Ribonucleoprotein</keyword>
<evidence type="ECO:0000256" key="1">
    <source>
        <dbReference type="ARBA" id="ARBA00008889"/>
    </source>
</evidence>
<gene>
    <name evidence="4" type="primary">rplJ_54</name>
    <name evidence="4" type="ORF">SDC9_157492</name>
</gene>
<dbReference type="EMBL" id="VSSQ01056348">
    <property type="protein sequence ID" value="MPN10197.1"/>
    <property type="molecule type" value="Genomic_DNA"/>
</dbReference>
<dbReference type="GO" id="GO:1990904">
    <property type="term" value="C:ribonucleoprotein complex"/>
    <property type="evidence" value="ECO:0007669"/>
    <property type="project" value="UniProtKB-KW"/>
</dbReference>
<dbReference type="InterPro" id="IPR047865">
    <property type="entry name" value="Ribosomal_uL10_bac_type"/>
</dbReference>
<dbReference type="InterPro" id="IPR043141">
    <property type="entry name" value="Ribosomal_uL10-like_sf"/>
</dbReference>
<evidence type="ECO:0000313" key="4">
    <source>
        <dbReference type="EMBL" id="MPN10197.1"/>
    </source>
</evidence>
<dbReference type="AlphaFoldDB" id="A0A645F7K3"/>
<dbReference type="InterPro" id="IPR022973">
    <property type="entry name" value="Ribosomal_uL10_bac"/>
</dbReference>
<evidence type="ECO:0000256" key="3">
    <source>
        <dbReference type="ARBA" id="ARBA00023274"/>
    </source>
</evidence>
<dbReference type="Gene3D" id="6.10.250.290">
    <property type="match status" value="1"/>
</dbReference>
<dbReference type="SUPFAM" id="SSF160369">
    <property type="entry name" value="Ribosomal protein L10-like"/>
    <property type="match status" value="1"/>
</dbReference>
<protein>
    <submittedName>
        <fullName evidence="4">50S ribosomal protein L10</fullName>
    </submittedName>
</protein>
<evidence type="ECO:0000256" key="2">
    <source>
        <dbReference type="ARBA" id="ARBA00022980"/>
    </source>
</evidence>
<dbReference type="InterPro" id="IPR001790">
    <property type="entry name" value="Ribosomal_uL10"/>
</dbReference>
<organism evidence="4">
    <name type="scientific">bioreactor metagenome</name>
    <dbReference type="NCBI Taxonomy" id="1076179"/>
    <lineage>
        <taxon>unclassified sequences</taxon>
        <taxon>metagenomes</taxon>
        <taxon>ecological metagenomes</taxon>
    </lineage>
</organism>
<dbReference type="CDD" id="cd05797">
    <property type="entry name" value="Ribosomal_L10"/>
    <property type="match status" value="1"/>
</dbReference>
<comment type="similarity">
    <text evidence="1">Belongs to the universal ribosomal protein uL10 family.</text>
</comment>
<dbReference type="PANTHER" id="PTHR11560">
    <property type="entry name" value="39S RIBOSOMAL PROTEIN L10, MITOCHONDRIAL"/>
    <property type="match status" value="1"/>
</dbReference>
<dbReference type="NCBIfam" id="NF000955">
    <property type="entry name" value="PRK00099.1-1"/>
    <property type="match status" value="1"/>
</dbReference>
<keyword evidence="2 4" id="KW-0689">Ribosomal protein</keyword>
<name>A0A645F7K3_9ZZZZ</name>
<dbReference type="GO" id="GO:0005840">
    <property type="term" value="C:ribosome"/>
    <property type="evidence" value="ECO:0007669"/>
    <property type="project" value="UniProtKB-KW"/>
</dbReference>
<comment type="caution">
    <text evidence="4">The sequence shown here is derived from an EMBL/GenBank/DDBJ whole genome shotgun (WGS) entry which is preliminary data.</text>
</comment>
<dbReference type="Pfam" id="PF00466">
    <property type="entry name" value="Ribosomal_L10"/>
    <property type="match status" value="1"/>
</dbReference>
<dbReference type="HAMAP" id="MF_00362">
    <property type="entry name" value="Ribosomal_uL10"/>
    <property type="match status" value="1"/>
</dbReference>
<accession>A0A645F7K3</accession>
<proteinExistence type="inferred from homology"/>
<reference evidence="4" key="1">
    <citation type="submission" date="2019-08" db="EMBL/GenBank/DDBJ databases">
        <authorList>
            <person name="Kucharzyk K."/>
            <person name="Murdoch R.W."/>
            <person name="Higgins S."/>
            <person name="Loffler F."/>
        </authorList>
    </citation>
    <scope>NUCLEOTIDE SEQUENCE</scope>
</reference>